<reference evidence="7" key="1">
    <citation type="journal article" date="2019" name="Int. J. Syst. Evol. Microbiol.">
        <title>The Global Catalogue of Microorganisms (GCM) 10K type strain sequencing project: providing services to taxonomists for standard genome sequencing and annotation.</title>
        <authorList>
            <consortium name="The Broad Institute Genomics Platform"/>
            <consortium name="The Broad Institute Genome Sequencing Center for Infectious Disease"/>
            <person name="Wu L."/>
            <person name="Ma J."/>
        </authorList>
    </citation>
    <scope>NUCLEOTIDE SEQUENCE [LARGE SCALE GENOMIC DNA]</scope>
    <source>
        <strain evidence="7">NBRC 101365</strain>
    </source>
</reference>
<keyword evidence="3" id="KW-0479">Metal-binding</keyword>
<organism evidence="6 7">
    <name type="scientific">Labrys miyagiensis</name>
    <dbReference type="NCBI Taxonomy" id="346912"/>
    <lineage>
        <taxon>Bacteria</taxon>
        <taxon>Pseudomonadati</taxon>
        <taxon>Pseudomonadota</taxon>
        <taxon>Alphaproteobacteria</taxon>
        <taxon>Hyphomicrobiales</taxon>
        <taxon>Xanthobacteraceae</taxon>
        <taxon>Labrys</taxon>
    </lineage>
</organism>
<comment type="caution">
    <text evidence="6">The sequence shown here is derived from an EMBL/GenBank/DDBJ whole genome shotgun (WGS) entry which is preliminary data.</text>
</comment>
<evidence type="ECO:0000313" key="7">
    <source>
        <dbReference type="Proteomes" id="UP001156882"/>
    </source>
</evidence>
<evidence type="ECO:0000256" key="4">
    <source>
        <dbReference type="ARBA" id="ARBA00023004"/>
    </source>
</evidence>
<dbReference type="InterPro" id="IPR012292">
    <property type="entry name" value="Globin/Proto"/>
</dbReference>
<evidence type="ECO:0000256" key="3">
    <source>
        <dbReference type="ARBA" id="ARBA00022723"/>
    </source>
</evidence>
<protein>
    <submittedName>
        <fullName evidence="6">Globin</fullName>
    </submittedName>
</protein>
<dbReference type="Proteomes" id="UP001156882">
    <property type="component" value="Unassembled WGS sequence"/>
</dbReference>
<dbReference type="Gene3D" id="1.10.490.10">
    <property type="entry name" value="Globins"/>
    <property type="match status" value="1"/>
</dbReference>
<dbReference type="InterPro" id="IPR001486">
    <property type="entry name" value="Hemoglobin_trunc"/>
</dbReference>
<dbReference type="InterPro" id="IPR009050">
    <property type="entry name" value="Globin-like_sf"/>
</dbReference>
<evidence type="ECO:0000256" key="1">
    <source>
        <dbReference type="ARBA" id="ARBA00022448"/>
    </source>
</evidence>
<accession>A0ABQ6CMN1</accession>
<evidence type="ECO:0000256" key="2">
    <source>
        <dbReference type="ARBA" id="ARBA00022617"/>
    </source>
</evidence>
<keyword evidence="7" id="KW-1185">Reference proteome</keyword>
<keyword evidence="4" id="KW-0408">Iron</keyword>
<proteinExistence type="predicted"/>
<evidence type="ECO:0000313" key="6">
    <source>
        <dbReference type="EMBL" id="GLS21588.1"/>
    </source>
</evidence>
<name>A0ABQ6CMN1_9HYPH</name>
<dbReference type="EMBL" id="BSPC01000052">
    <property type="protein sequence ID" value="GLS21588.1"/>
    <property type="molecule type" value="Genomic_DNA"/>
</dbReference>
<dbReference type="SUPFAM" id="SSF46458">
    <property type="entry name" value="Globin-like"/>
    <property type="match status" value="1"/>
</dbReference>
<dbReference type="Pfam" id="PF01152">
    <property type="entry name" value="Bac_globin"/>
    <property type="match status" value="1"/>
</dbReference>
<evidence type="ECO:0000256" key="5">
    <source>
        <dbReference type="SAM" id="MobiDB-lite"/>
    </source>
</evidence>
<keyword evidence="1" id="KW-0813">Transport</keyword>
<sequence length="157" mass="16920">MAEHATPTLAQWAGGPEAFRRLTKLFYEKVPLDPLLGPVFAGMDRHHSEHVAAFITEVFGGGPNYTGVGGSHAGMIARHLGRHLTQTQRKRWIDLFLETADEAGLPDDPEFRAALVGYLEWGTRIAVLNSQDGASAPPPGAPMPVWGWGPPGGPYQG</sequence>
<dbReference type="CDD" id="cd14775">
    <property type="entry name" value="TrHb2_O-like"/>
    <property type="match status" value="1"/>
</dbReference>
<gene>
    <name evidence="6" type="ORF">GCM10007874_46050</name>
</gene>
<feature type="region of interest" description="Disordered" evidence="5">
    <location>
        <begin position="132"/>
        <end position="157"/>
    </location>
</feature>
<keyword evidence="2" id="KW-0349">Heme</keyword>
<dbReference type="RefSeq" id="WP_284314601.1">
    <property type="nucleotide sequence ID" value="NZ_BSPC01000052.1"/>
</dbReference>